<dbReference type="PROSITE" id="PS50883">
    <property type="entry name" value="EAL"/>
    <property type="match status" value="1"/>
</dbReference>
<feature type="domain" description="EAL" evidence="1">
    <location>
        <begin position="1"/>
        <end position="209"/>
    </location>
</feature>
<sequence>MLSPLLFIPLFEENGFIEKLDMYIFEATCKMIQKWKNSGVVTIPRISVNISRVTLKKNNLVKELKQITEKYQVKTNCLEIEITEGTLAHSTEKIICIINELKSVGFYVSIDDFGSGYSSLSILKDMPADIIKIDKEFLSETFDSQKGKKIINSIIKMSKELNLETVAEGIETKEQAESLKNMGCDVAQGFYFAKPMKPEDFEDMLIREK</sequence>
<dbReference type="Pfam" id="PF00563">
    <property type="entry name" value="EAL"/>
    <property type="match status" value="1"/>
</dbReference>
<dbReference type="InterPro" id="IPR035919">
    <property type="entry name" value="EAL_sf"/>
</dbReference>
<protein>
    <submittedName>
        <fullName evidence="2">Phytochrome-like protein cph2</fullName>
    </submittedName>
</protein>
<accession>A0A645G3E8</accession>
<dbReference type="EMBL" id="VSSQ01068202">
    <property type="protein sequence ID" value="MPN20440.1"/>
    <property type="molecule type" value="Genomic_DNA"/>
</dbReference>
<dbReference type="InterPro" id="IPR001633">
    <property type="entry name" value="EAL_dom"/>
</dbReference>
<dbReference type="PANTHER" id="PTHR33121">
    <property type="entry name" value="CYCLIC DI-GMP PHOSPHODIESTERASE PDEF"/>
    <property type="match status" value="1"/>
</dbReference>
<dbReference type="CDD" id="cd01948">
    <property type="entry name" value="EAL"/>
    <property type="match status" value="1"/>
</dbReference>
<organism evidence="2">
    <name type="scientific">bioreactor metagenome</name>
    <dbReference type="NCBI Taxonomy" id="1076179"/>
    <lineage>
        <taxon>unclassified sequences</taxon>
        <taxon>metagenomes</taxon>
        <taxon>ecological metagenomes</taxon>
    </lineage>
</organism>
<proteinExistence type="predicted"/>
<name>A0A645G3E8_9ZZZZ</name>
<dbReference type="PANTHER" id="PTHR33121:SF71">
    <property type="entry name" value="OXYGEN SENSOR PROTEIN DOSP"/>
    <property type="match status" value="1"/>
</dbReference>
<comment type="caution">
    <text evidence="2">The sequence shown here is derived from an EMBL/GenBank/DDBJ whole genome shotgun (WGS) entry which is preliminary data.</text>
</comment>
<dbReference type="GO" id="GO:0071111">
    <property type="term" value="F:cyclic-guanylate-specific phosphodiesterase activity"/>
    <property type="evidence" value="ECO:0007669"/>
    <property type="project" value="InterPro"/>
</dbReference>
<dbReference type="InterPro" id="IPR050706">
    <property type="entry name" value="Cyclic-di-GMP_PDE-like"/>
</dbReference>
<reference evidence="2" key="1">
    <citation type="submission" date="2019-08" db="EMBL/GenBank/DDBJ databases">
        <authorList>
            <person name="Kucharzyk K."/>
            <person name="Murdoch R.W."/>
            <person name="Higgins S."/>
            <person name="Loffler F."/>
        </authorList>
    </citation>
    <scope>NUCLEOTIDE SEQUENCE</scope>
</reference>
<dbReference type="SUPFAM" id="SSF141868">
    <property type="entry name" value="EAL domain-like"/>
    <property type="match status" value="1"/>
</dbReference>
<dbReference type="SMART" id="SM00052">
    <property type="entry name" value="EAL"/>
    <property type="match status" value="1"/>
</dbReference>
<gene>
    <name evidence="2" type="primary">cph2_24</name>
    <name evidence="2" type="ORF">SDC9_167819</name>
</gene>
<dbReference type="AlphaFoldDB" id="A0A645G3E8"/>
<evidence type="ECO:0000259" key="1">
    <source>
        <dbReference type="PROSITE" id="PS50883"/>
    </source>
</evidence>
<evidence type="ECO:0000313" key="2">
    <source>
        <dbReference type="EMBL" id="MPN20440.1"/>
    </source>
</evidence>
<dbReference type="Gene3D" id="3.20.20.450">
    <property type="entry name" value="EAL domain"/>
    <property type="match status" value="1"/>
</dbReference>